<organism evidence="3 4">
    <name type="scientific">Fusobacterium mortiferum</name>
    <dbReference type="NCBI Taxonomy" id="850"/>
    <lineage>
        <taxon>Bacteria</taxon>
        <taxon>Fusobacteriati</taxon>
        <taxon>Fusobacteriota</taxon>
        <taxon>Fusobacteriia</taxon>
        <taxon>Fusobacteriales</taxon>
        <taxon>Fusobacteriaceae</taxon>
        <taxon>Fusobacterium</taxon>
    </lineage>
</organism>
<dbReference type="PANTHER" id="PTHR33055:SF15">
    <property type="entry name" value="TRANSPOSASE-RELATED"/>
    <property type="match status" value="1"/>
</dbReference>
<dbReference type="InterPro" id="IPR003346">
    <property type="entry name" value="Transposase_20"/>
</dbReference>
<dbReference type="PANTHER" id="PTHR33055">
    <property type="entry name" value="TRANSPOSASE FOR INSERTION SEQUENCE ELEMENT IS1111A"/>
    <property type="match status" value="1"/>
</dbReference>
<feature type="domain" description="Transposase IS116/IS110/IS902 C-terminal" evidence="2">
    <location>
        <begin position="198"/>
        <end position="281"/>
    </location>
</feature>
<dbReference type="Pfam" id="PF01548">
    <property type="entry name" value="DEDD_Tnp_IS110"/>
    <property type="match status" value="1"/>
</dbReference>
<dbReference type="GO" id="GO:0006313">
    <property type="term" value="P:DNA transposition"/>
    <property type="evidence" value="ECO:0007669"/>
    <property type="project" value="InterPro"/>
</dbReference>
<dbReference type="EMBL" id="QRHL01000001">
    <property type="protein sequence ID" value="RHF74812.1"/>
    <property type="molecule type" value="Genomic_DNA"/>
</dbReference>
<reference evidence="3 4" key="1">
    <citation type="submission" date="2018-08" db="EMBL/GenBank/DDBJ databases">
        <title>A genome reference for cultivated species of the human gut microbiota.</title>
        <authorList>
            <person name="Zou Y."/>
            <person name="Xue W."/>
            <person name="Luo G."/>
        </authorList>
    </citation>
    <scope>NUCLEOTIDE SEQUENCE [LARGE SCALE GENOMIC DNA]</scope>
    <source>
        <strain evidence="3 4">AM25-1</strain>
    </source>
</reference>
<dbReference type="RefSeq" id="WP_118233810.1">
    <property type="nucleotide sequence ID" value="NZ_QRHL01000001.1"/>
</dbReference>
<proteinExistence type="predicted"/>
<dbReference type="GO" id="GO:0003677">
    <property type="term" value="F:DNA binding"/>
    <property type="evidence" value="ECO:0007669"/>
    <property type="project" value="InterPro"/>
</dbReference>
<gene>
    <name evidence="3" type="ORF">DW663_00005</name>
</gene>
<evidence type="ECO:0000313" key="4">
    <source>
        <dbReference type="Proteomes" id="UP000284676"/>
    </source>
</evidence>
<dbReference type="InterPro" id="IPR047650">
    <property type="entry name" value="Transpos_IS110"/>
</dbReference>
<dbReference type="NCBIfam" id="NF033542">
    <property type="entry name" value="transpos_IS110"/>
    <property type="match status" value="1"/>
</dbReference>
<dbReference type="Proteomes" id="UP000284676">
    <property type="component" value="Unassembled WGS sequence"/>
</dbReference>
<evidence type="ECO:0000313" key="3">
    <source>
        <dbReference type="EMBL" id="RHF74812.1"/>
    </source>
</evidence>
<feature type="non-terminal residue" evidence="3">
    <location>
        <position position="1"/>
    </location>
</feature>
<accession>A0A414Q2B3</accession>
<dbReference type="Pfam" id="PF02371">
    <property type="entry name" value="Transposase_20"/>
    <property type="match status" value="1"/>
</dbReference>
<dbReference type="AlphaFoldDB" id="A0A414Q2B3"/>
<protein>
    <submittedName>
        <fullName evidence="3">IS110 family transposase</fullName>
    </submittedName>
</protein>
<sequence>KENNITIAIVNPYHVKQSKELDDNLQTKNDSKDLKVIAKLVIDGRYSFPYIPEGIYGELRVADKLKNDITQQIISIKNKIHRWLSIYFPEYENIYSSIDSKSGFLLLKETPLPKDIVELGSEGIVERWKQTKLRAVGLDKAKKLEEAAKKSIGCKNITSSARFEIKLLIEDYEYKQNQLNSITEELNKLCEKIPMIKEIAEIKGIGIATAISFVAEVGDIRRFKSAKQVQKYAGLALKENSSGKHKGLTRISKRGRKKLRTILFRATIPLIGFNKEFSSIYNYYIERKDNPLKKKQALTAICCKMIRIFFTILSKGIKYDETKMLHDIKRPVAA</sequence>
<comment type="caution">
    <text evidence="3">The sequence shown here is derived from an EMBL/GenBank/DDBJ whole genome shotgun (WGS) entry which is preliminary data.</text>
</comment>
<evidence type="ECO:0000259" key="2">
    <source>
        <dbReference type="Pfam" id="PF02371"/>
    </source>
</evidence>
<feature type="domain" description="Transposase IS110-like N-terminal" evidence="1">
    <location>
        <begin position="2"/>
        <end position="89"/>
    </location>
</feature>
<name>A0A414Q2B3_FUSMR</name>
<evidence type="ECO:0000259" key="1">
    <source>
        <dbReference type="Pfam" id="PF01548"/>
    </source>
</evidence>
<dbReference type="InterPro" id="IPR002525">
    <property type="entry name" value="Transp_IS110-like_N"/>
</dbReference>
<dbReference type="GO" id="GO:0004803">
    <property type="term" value="F:transposase activity"/>
    <property type="evidence" value="ECO:0007669"/>
    <property type="project" value="InterPro"/>
</dbReference>